<evidence type="ECO:0000256" key="1">
    <source>
        <dbReference type="SAM" id="MobiDB-lite"/>
    </source>
</evidence>
<keyword evidence="2" id="KW-0472">Membrane</keyword>
<dbReference type="Pfam" id="PF00583">
    <property type="entry name" value="Acetyltransf_1"/>
    <property type="match status" value="1"/>
</dbReference>
<gene>
    <name evidence="4" type="ORF">PTTT1_LOCUS12849</name>
</gene>
<dbReference type="Proteomes" id="UP000836788">
    <property type="component" value="Chromosome 13"/>
</dbReference>
<organism evidence="4">
    <name type="scientific">Phaeodactylum tricornutum</name>
    <name type="common">Diatom</name>
    <dbReference type="NCBI Taxonomy" id="2850"/>
    <lineage>
        <taxon>Eukaryota</taxon>
        <taxon>Sar</taxon>
        <taxon>Stramenopiles</taxon>
        <taxon>Ochrophyta</taxon>
        <taxon>Bacillariophyta</taxon>
        <taxon>Bacillariophyceae</taxon>
        <taxon>Bacillariophycidae</taxon>
        <taxon>Naviculales</taxon>
        <taxon>Phaeodactylaceae</taxon>
        <taxon>Phaeodactylum</taxon>
    </lineage>
</organism>
<dbReference type="InterPro" id="IPR016181">
    <property type="entry name" value="Acyl_CoA_acyltransferase"/>
</dbReference>
<dbReference type="GO" id="GO:0016747">
    <property type="term" value="F:acyltransferase activity, transferring groups other than amino-acyl groups"/>
    <property type="evidence" value="ECO:0007669"/>
    <property type="project" value="InterPro"/>
</dbReference>
<feature type="compositionally biased region" description="Basic and acidic residues" evidence="1">
    <location>
        <begin position="67"/>
        <end position="78"/>
    </location>
</feature>
<name>A0A8J9X0R9_PHATR</name>
<keyword evidence="2" id="KW-0812">Transmembrane</keyword>
<feature type="domain" description="N-acetyltransferase" evidence="3">
    <location>
        <begin position="91"/>
        <end position="257"/>
    </location>
</feature>
<dbReference type="CDD" id="cd04301">
    <property type="entry name" value="NAT_SF"/>
    <property type="match status" value="1"/>
</dbReference>
<proteinExistence type="predicted"/>
<keyword evidence="2" id="KW-1133">Transmembrane helix</keyword>
<evidence type="ECO:0000313" key="4">
    <source>
        <dbReference type="EMBL" id="CAG9280300.1"/>
    </source>
</evidence>
<dbReference type="PANTHER" id="PTHR43072">
    <property type="entry name" value="N-ACETYLTRANSFERASE"/>
    <property type="match status" value="1"/>
</dbReference>
<dbReference type="SUPFAM" id="SSF55729">
    <property type="entry name" value="Acyl-CoA N-acyltransferases (Nat)"/>
    <property type="match status" value="1"/>
</dbReference>
<feature type="transmembrane region" description="Helical" evidence="2">
    <location>
        <begin position="12"/>
        <end position="34"/>
    </location>
</feature>
<dbReference type="InterPro" id="IPR000182">
    <property type="entry name" value="GNAT_dom"/>
</dbReference>
<reference evidence="4" key="1">
    <citation type="submission" date="2022-02" db="EMBL/GenBank/DDBJ databases">
        <authorList>
            <person name="Giguere J D."/>
        </authorList>
    </citation>
    <scope>NUCLEOTIDE SEQUENCE</scope>
    <source>
        <strain evidence="4">CCAP 1055/1</strain>
    </source>
</reference>
<dbReference type="AlphaFoldDB" id="A0A8J9X0R9"/>
<dbReference type="EMBL" id="OU594954">
    <property type="protein sequence ID" value="CAG9280300.1"/>
    <property type="molecule type" value="Genomic_DNA"/>
</dbReference>
<accession>A0A8J9X0R9</accession>
<sequence>MTGTWHHPYRGVGILVWLVLAVVLIVPGLVAAWIRPTIASSTRTVPRTFRLAPTPSTSRTLRRATHHEHNPDADRTIWDDNNNSNNAPDSIPIRECRHAELGSVADIILSSFYANTTGPWKQLYRLGELNRVQQGFPYGDDRARHRMLVALAPTNGDLVGFCDVDARTPNRPTSYTYNPRPYLSDLCIHPDWRRRGIARALVRACEQFCVDQLGSHEIFIRVERSNTPAVAMYQSLAYREIDNPDDPDGCIMLLRKELGTDEATSNTTMTVTGTVGTHTRPR</sequence>
<evidence type="ECO:0000259" key="3">
    <source>
        <dbReference type="PROSITE" id="PS51186"/>
    </source>
</evidence>
<dbReference type="Gene3D" id="3.40.630.30">
    <property type="match status" value="1"/>
</dbReference>
<feature type="region of interest" description="Disordered" evidence="1">
    <location>
        <begin position="51"/>
        <end position="84"/>
    </location>
</feature>
<evidence type="ECO:0000256" key="2">
    <source>
        <dbReference type="SAM" id="Phobius"/>
    </source>
</evidence>
<protein>
    <recommendedName>
        <fullName evidence="3">N-acetyltransferase domain-containing protein</fullName>
    </recommendedName>
</protein>
<dbReference type="PROSITE" id="PS51186">
    <property type="entry name" value="GNAT"/>
    <property type="match status" value="1"/>
</dbReference>